<protein>
    <submittedName>
        <fullName evidence="3">Protein phosphatase 1 regulatory subunit 7</fullName>
    </submittedName>
</protein>
<organism evidence="3 4">
    <name type="scientific">Vairimorpha necatrix</name>
    <dbReference type="NCBI Taxonomy" id="6039"/>
    <lineage>
        <taxon>Eukaryota</taxon>
        <taxon>Fungi</taxon>
        <taxon>Fungi incertae sedis</taxon>
        <taxon>Microsporidia</taxon>
        <taxon>Nosematidae</taxon>
        <taxon>Vairimorpha</taxon>
    </lineage>
</organism>
<dbReference type="InterPro" id="IPR032675">
    <property type="entry name" value="LRR_dom_sf"/>
</dbReference>
<dbReference type="InterPro" id="IPR001611">
    <property type="entry name" value="Leu-rich_rpt"/>
</dbReference>
<dbReference type="InterPro" id="IPR025875">
    <property type="entry name" value="Leu-rich_rpt_4"/>
</dbReference>
<dbReference type="SUPFAM" id="SSF52058">
    <property type="entry name" value="L domain-like"/>
    <property type="match status" value="1"/>
</dbReference>
<dbReference type="SMART" id="SM00369">
    <property type="entry name" value="LRR_TYP"/>
    <property type="match status" value="4"/>
</dbReference>
<keyword evidence="1" id="KW-0433">Leucine-rich repeat</keyword>
<sequence>MVENEKCDFSHSKISQIPKIPPQTHKLDLRRNLIEIMNLPHLPNLIELDLSDNKIQEIKYLENIPNIKILDLSYNLISNIKIPPLNLEELYLICNDIEKIEGLNLPSLKILDLAVNEISLIENLEKCTNLTELYLGSNKISDLPDLTFLRNLKILDLQNNNLVEIDCRKLPKSITQFLVSENHKLKEIKGIEYLENLTLLGIRKTRIKEIKCKKTIEIWKD</sequence>
<dbReference type="KEGG" id="vnx:VNE69_05083"/>
<dbReference type="GO" id="GO:0005737">
    <property type="term" value="C:cytoplasm"/>
    <property type="evidence" value="ECO:0007669"/>
    <property type="project" value="TreeGrafter"/>
</dbReference>
<dbReference type="SMART" id="SM00365">
    <property type="entry name" value="LRR_SD22"/>
    <property type="match status" value="5"/>
</dbReference>
<evidence type="ECO:0000313" key="4">
    <source>
        <dbReference type="Proteomes" id="UP001334084"/>
    </source>
</evidence>
<keyword evidence="2" id="KW-0677">Repeat</keyword>
<dbReference type="AlphaFoldDB" id="A0AAX4JC06"/>
<dbReference type="Pfam" id="PF00560">
    <property type="entry name" value="LRR_1"/>
    <property type="match status" value="1"/>
</dbReference>
<dbReference type="InterPro" id="IPR003591">
    <property type="entry name" value="Leu-rich_rpt_typical-subtyp"/>
</dbReference>
<dbReference type="Pfam" id="PF12799">
    <property type="entry name" value="LRR_4"/>
    <property type="match status" value="2"/>
</dbReference>
<dbReference type="EMBL" id="CP142730">
    <property type="protein sequence ID" value="WUR03491.1"/>
    <property type="molecule type" value="Genomic_DNA"/>
</dbReference>
<dbReference type="RefSeq" id="XP_065329636.1">
    <property type="nucleotide sequence ID" value="XM_065473564.1"/>
</dbReference>
<dbReference type="PROSITE" id="PS51450">
    <property type="entry name" value="LRR"/>
    <property type="match status" value="5"/>
</dbReference>
<gene>
    <name evidence="3" type="ORF">VNE69_05083</name>
</gene>
<keyword evidence="4" id="KW-1185">Reference proteome</keyword>
<evidence type="ECO:0000256" key="2">
    <source>
        <dbReference type="ARBA" id="ARBA00022737"/>
    </source>
</evidence>
<dbReference type="Gene3D" id="3.80.10.10">
    <property type="entry name" value="Ribonuclease Inhibitor"/>
    <property type="match status" value="2"/>
</dbReference>
<dbReference type="Proteomes" id="UP001334084">
    <property type="component" value="Chromosome 5"/>
</dbReference>
<proteinExistence type="predicted"/>
<accession>A0AAX4JC06</accession>
<dbReference type="GeneID" id="90541307"/>
<reference evidence="3" key="1">
    <citation type="journal article" date="2024" name="BMC Genomics">
        <title>Functional annotation of a divergent genome using sequence and structure-based similarity.</title>
        <authorList>
            <person name="Svedberg D."/>
            <person name="Winiger R.R."/>
            <person name="Berg A."/>
            <person name="Sharma H."/>
            <person name="Tellgren-Roth C."/>
            <person name="Debrunner-Vossbrinck B.A."/>
            <person name="Vossbrinck C.R."/>
            <person name="Barandun J."/>
        </authorList>
    </citation>
    <scope>NUCLEOTIDE SEQUENCE</scope>
    <source>
        <strain evidence="3">Illinois isolate</strain>
    </source>
</reference>
<dbReference type="PRINTS" id="PR00019">
    <property type="entry name" value="LEURICHRPT"/>
</dbReference>
<name>A0AAX4JC06_9MICR</name>
<evidence type="ECO:0000313" key="3">
    <source>
        <dbReference type="EMBL" id="WUR03491.1"/>
    </source>
</evidence>
<dbReference type="PANTHER" id="PTHR15454">
    <property type="entry name" value="NISCHARIN RELATED"/>
    <property type="match status" value="1"/>
</dbReference>
<evidence type="ECO:0000256" key="1">
    <source>
        <dbReference type="ARBA" id="ARBA00022614"/>
    </source>
</evidence>